<reference evidence="2 3" key="1">
    <citation type="submission" date="2017-05" db="EMBL/GenBank/DDBJ databases">
        <title>Draft genome sequence of Elsinoe australis.</title>
        <authorList>
            <person name="Cheng Q."/>
        </authorList>
    </citation>
    <scope>NUCLEOTIDE SEQUENCE [LARGE SCALE GENOMIC DNA]</scope>
    <source>
        <strain evidence="2 3">NL1</strain>
    </source>
</reference>
<evidence type="ECO:0000256" key="1">
    <source>
        <dbReference type="SAM" id="MobiDB-lite"/>
    </source>
</evidence>
<evidence type="ECO:0000313" key="2">
    <source>
        <dbReference type="EMBL" id="PSK60147.1"/>
    </source>
</evidence>
<organism evidence="2 3">
    <name type="scientific">Elsinoe australis</name>
    <dbReference type="NCBI Taxonomy" id="40998"/>
    <lineage>
        <taxon>Eukaryota</taxon>
        <taxon>Fungi</taxon>
        <taxon>Dikarya</taxon>
        <taxon>Ascomycota</taxon>
        <taxon>Pezizomycotina</taxon>
        <taxon>Dothideomycetes</taxon>
        <taxon>Dothideomycetidae</taxon>
        <taxon>Myriangiales</taxon>
        <taxon>Elsinoaceae</taxon>
        <taxon>Elsinoe</taxon>
    </lineage>
</organism>
<feature type="compositionally biased region" description="Low complexity" evidence="1">
    <location>
        <begin position="315"/>
        <end position="332"/>
    </location>
</feature>
<feature type="compositionally biased region" description="Polar residues" evidence="1">
    <location>
        <begin position="292"/>
        <end position="304"/>
    </location>
</feature>
<feature type="compositionally biased region" description="Acidic residues" evidence="1">
    <location>
        <begin position="408"/>
        <end position="421"/>
    </location>
</feature>
<feature type="compositionally biased region" description="Polar residues" evidence="1">
    <location>
        <begin position="263"/>
        <end position="273"/>
    </location>
</feature>
<accession>A0A2P8AI75</accession>
<evidence type="ECO:0000313" key="3">
    <source>
        <dbReference type="Proteomes" id="UP000243723"/>
    </source>
</evidence>
<dbReference type="AlphaFoldDB" id="A0A2P8AI75"/>
<gene>
    <name evidence="2" type="ORF">B9Z65_1045</name>
</gene>
<sequence length="421" mass="46420">MATSTAWSWSDADLLRSTRKSYAVLGQPVTPAPAGSRKVSGKRKRSTVSAVEDHPLNPSPSPIESSTRRVRIITPASVRPSPPPLVNEDYHVAAGFDTPDMAAAVMTMHIRDTPKLDGFRSTWDCATPSCTSKENIAMTRECDGRPRISVEKDTSQSGWRQAAFGIFGGVAGKVFDLCYSMLPGLSVKADQLETAKGEDFESWRRSATPLPGMYPEEETRPEVDDRPIRPAKRLHVGSGNDWVMVNTDTPETTARLSPRKVSATMTSPQSPQLSASRASSRMAPRSRKSISHPFTGSPAATASPTFVPGHRRRASLASTRSLASSRSPAARTLRSRRSMHQIGHHRSVQDLAEEKERSSLSPEAQKLLERRERTERHADKSMRKMSRHIQELIRQGQQALGSDFKLEVDEDDLDEGIDIDD</sequence>
<dbReference type="Proteomes" id="UP000243723">
    <property type="component" value="Unassembled WGS sequence"/>
</dbReference>
<dbReference type="STRING" id="40998.A0A2P8AI75"/>
<feature type="compositionally biased region" description="Basic residues" evidence="1">
    <location>
        <begin position="333"/>
        <end position="346"/>
    </location>
</feature>
<proteinExistence type="predicted"/>
<feature type="compositionally biased region" description="Basic and acidic residues" evidence="1">
    <location>
        <begin position="366"/>
        <end position="382"/>
    </location>
</feature>
<feature type="region of interest" description="Disordered" evidence="1">
    <location>
        <begin position="251"/>
        <end position="421"/>
    </location>
</feature>
<comment type="caution">
    <text evidence="2">The sequence shown here is derived from an EMBL/GenBank/DDBJ whole genome shotgun (WGS) entry which is preliminary data.</text>
</comment>
<feature type="region of interest" description="Disordered" evidence="1">
    <location>
        <begin position="22"/>
        <end position="66"/>
    </location>
</feature>
<protein>
    <submittedName>
        <fullName evidence="2">Uncharacterized protein</fullName>
    </submittedName>
</protein>
<dbReference type="OrthoDB" id="5138418at2759"/>
<dbReference type="EMBL" id="NHZQ01000003">
    <property type="protein sequence ID" value="PSK60147.1"/>
    <property type="molecule type" value="Genomic_DNA"/>
</dbReference>
<name>A0A2P8AI75_9PEZI</name>
<feature type="compositionally biased region" description="Low complexity" evidence="1">
    <location>
        <begin position="274"/>
        <end position="283"/>
    </location>
</feature>
<keyword evidence="3" id="KW-1185">Reference proteome</keyword>